<evidence type="ECO:0000256" key="2">
    <source>
        <dbReference type="ARBA" id="ARBA00022475"/>
    </source>
</evidence>
<name>A0A4V2RYK4_9ACTN</name>
<feature type="transmembrane region" description="Helical" evidence="6">
    <location>
        <begin position="195"/>
        <end position="221"/>
    </location>
</feature>
<evidence type="ECO:0000256" key="5">
    <source>
        <dbReference type="ARBA" id="ARBA00023136"/>
    </source>
</evidence>
<dbReference type="PANTHER" id="PTHR30213:SF1">
    <property type="entry name" value="INNER MEMBRANE PROTEIN YHJD"/>
    <property type="match status" value="1"/>
</dbReference>
<accession>A0A4V2RYK4</accession>
<evidence type="ECO:0000256" key="6">
    <source>
        <dbReference type="SAM" id="Phobius"/>
    </source>
</evidence>
<dbReference type="InterPro" id="IPR017039">
    <property type="entry name" value="Virul_fac_BrkB"/>
</dbReference>
<proteinExistence type="predicted"/>
<dbReference type="Pfam" id="PF03631">
    <property type="entry name" value="Virul_fac_BrkB"/>
    <property type="match status" value="1"/>
</dbReference>
<evidence type="ECO:0000256" key="4">
    <source>
        <dbReference type="ARBA" id="ARBA00022989"/>
    </source>
</evidence>
<dbReference type="OrthoDB" id="3772792at2"/>
<dbReference type="AlphaFoldDB" id="A0A4V2RYK4"/>
<keyword evidence="8" id="KW-1185">Reference proteome</keyword>
<reference evidence="7 8" key="1">
    <citation type="journal article" date="2015" name="Stand. Genomic Sci.">
        <title>Genomic Encyclopedia of Bacterial and Archaeal Type Strains, Phase III: the genomes of soil and plant-associated and newly described type strains.</title>
        <authorList>
            <person name="Whitman W.B."/>
            <person name="Woyke T."/>
            <person name="Klenk H.P."/>
            <person name="Zhou Y."/>
            <person name="Lilburn T.G."/>
            <person name="Beck B.J."/>
            <person name="De Vos P."/>
            <person name="Vandamme P."/>
            <person name="Eisen J.A."/>
            <person name="Garrity G."/>
            <person name="Hugenholtz P."/>
            <person name="Kyrpides N.C."/>
        </authorList>
    </citation>
    <scope>NUCLEOTIDE SEQUENCE [LARGE SCALE GENOMIC DNA]</scope>
    <source>
        <strain evidence="7 8">VKM Ac-2572</strain>
    </source>
</reference>
<keyword evidence="3 6" id="KW-0812">Transmembrane</keyword>
<comment type="caution">
    <text evidence="7">The sequence shown here is derived from an EMBL/GenBank/DDBJ whole genome shotgun (WGS) entry which is preliminary data.</text>
</comment>
<gene>
    <name evidence="7" type="ORF">EV652_112176</name>
</gene>
<feature type="transmembrane region" description="Helical" evidence="6">
    <location>
        <begin position="98"/>
        <end position="119"/>
    </location>
</feature>
<evidence type="ECO:0000313" key="7">
    <source>
        <dbReference type="EMBL" id="TCO20430.1"/>
    </source>
</evidence>
<comment type="subcellular location">
    <subcellularLocation>
        <location evidence="1">Cell membrane</location>
        <topology evidence="1">Multi-pass membrane protein</topology>
    </subcellularLocation>
</comment>
<sequence>MVIASQALTALIPLLLLVSTLAPADRRDVVSQALIRRFELTGNAADAVTEVFARPVGGSSIGVLSVVILVFSGVSLARRMQRMYQEAWQVEPVHGVRGSLNTFLGLGALLLEIALLYLARSLLRSLPRDQLLSIPVSILTGLVLWTCVPWLLLDGRVYWRRLVPGGLLASVCGAAFSIASTIYMPRTMETYSERYGLFGVTLALVGWLLCVSLIIVGATVVSAEFDRSQGWFAKRVRSWLGVSSTKDDAPPRQVSGP</sequence>
<protein>
    <submittedName>
        <fullName evidence="7">Membrane protein</fullName>
    </submittedName>
</protein>
<feature type="transmembrane region" description="Helical" evidence="6">
    <location>
        <begin position="131"/>
        <end position="153"/>
    </location>
</feature>
<feature type="transmembrane region" description="Helical" evidence="6">
    <location>
        <begin position="165"/>
        <end position="183"/>
    </location>
</feature>
<evidence type="ECO:0000256" key="3">
    <source>
        <dbReference type="ARBA" id="ARBA00022692"/>
    </source>
</evidence>
<dbReference type="Proteomes" id="UP000294508">
    <property type="component" value="Unassembled WGS sequence"/>
</dbReference>
<feature type="transmembrane region" description="Helical" evidence="6">
    <location>
        <begin position="56"/>
        <end position="77"/>
    </location>
</feature>
<keyword evidence="2" id="KW-1003">Cell membrane</keyword>
<dbReference type="EMBL" id="SLWN01000012">
    <property type="protein sequence ID" value="TCO20430.1"/>
    <property type="molecule type" value="Genomic_DNA"/>
</dbReference>
<dbReference type="PANTHER" id="PTHR30213">
    <property type="entry name" value="INNER MEMBRANE PROTEIN YHJD"/>
    <property type="match status" value="1"/>
</dbReference>
<organism evidence="7 8">
    <name type="scientific">Kribbella steppae</name>
    <dbReference type="NCBI Taxonomy" id="2512223"/>
    <lineage>
        <taxon>Bacteria</taxon>
        <taxon>Bacillati</taxon>
        <taxon>Actinomycetota</taxon>
        <taxon>Actinomycetes</taxon>
        <taxon>Propionibacteriales</taxon>
        <taxon>Kribbellaceae</taxon>
        <taxon>Kribbella</taxon>
    </lineage>
</organism>
<keyword evidence="5 6" id="KW-0472">Membrane</keyword>
<dbReference type="GO" id="GO:0005886">
    <property type="term" value="C:plasma membrane"/>
    <property type="evidence" value="ECO:0007669"/>
    <property type="project" value="UniProtKB-SubCell"/>
</dbReference>
<keyword evidence="4 6" id="KW-1133">Transmembrane helix</keyword>
<evidence type="ECO:0000313" key="8">
    <source>
        <dbReference type="Proteomes" id="UP000294508"/>
    </source>
</evidence>
<evidence type="ECO:0000256" key="1">
    <source>
        <dbReference type="ARBA" id="ARBA00004651"/>
    </source>
</evidence>